<dbReference type="STRING" id="1260251.SPISAL_05470"/>
<dbReference type="EC" id="2.7.8.7" evidence="8"/>
<dbReference type="NCBIfam" id="TIGR00516">
    <property type="entry name" value="acpS"/>
    <property type="match status" value="1"/>
</dbReference>
<evidence type="ECO:0000256" key="7">
    <source>
        <dbReference type="ARBA" id="ARBA00023160"/>
    </source>
</evidence>
<dbReference type="InterPro" id="IPR002582">
    <property type="entry name" value="ACPS"/>
</dbReference>
<organism evidence="10 11">
    <name type="scientific">Spiribacter salinus</name>
    <dbReference type="NCBI Taxonomy" id="1335746"/>
    <lineage>
        <taxon>Bacteria</taxon>
        <taxon>Pseudomonadati</taxon>
        <taxon>Pseudomonadota</taxon>
        <taxon>Gammaproteobacteria</taxon>
        <taxon>Chromatiales</taxon>
        <taxon>Ectothiorhodospiraceae</taxon>
        <taxon>Spiribacter</taxon>
    </lineage>
</organism>
<evidence type="ECO:0000259" key="9">
    <source>
        <dbReference type="Pfam" id="PF01648"/>
    </source>
</evidence>
<comment type="cofactor">
    <cofactor evidence="8">
        <name>Mg(2+)</name>
        <dbReference type="ChEBI" id="CHEBI:18420"/>
    </cofactor>
</comment>
<keyword evidence="4 8" id="KW-0276">Fatty acid metabolism</keyword>
<sequence>MSVVGIGTDMVAVERIARMQDAHGERLAVRLLAPAELAEYQDTESKAAFLARRFAAKEAAAKALGCGIGGRAGFHDLVVTHTPAGAPLLKFSGVARKTAAALEVTATHLSITDEQDHAMAFVVLEGYGASGSTASSHWPFSRSLRRFCCCLAARLSRSIQVKG</sequence>
<feature type="domain" description="4'-phosphopantetheinyl transferase" evidence="9">
    <location>
        <begin position="5"/>
        <end position="121"/>
    </location>
</feature>
<dbReference type="AlphaFoldDB" id="A0A540VWW1"/>
<evidence type="ECO:0000256" key="2">
    <source>
        <dbReference type="ARBA" id="ARBA00022679"/>
    </source>
</evidence>
<evidence type="ECO:0000256" key="4">
    <source>
        <dbReference type="ARBA" id="ARBA00022832"/>
    </source>
</evidence>
<keyword evidence="3 8" id="KW-0479">Metal-binding</keyword>
<dbReference type="GO" id="GO:0005737">
    <property type="term" value="C:cytoplasm"/>
    <property type="evidence" value="ECO:0007669"/>
    <property type="project" value="UniProtKB-SubCell"/>
</dbReference>
<comment type="subcellular location">
    <subcellularLocation>
        <location evidence="8">Cytoplasm</location>
    </subcellularLocation>
</comment>
<keyword evidence="5 8" id="KW-0460">Magnesium</keyword>
<keyword evidence="7 8" id="KW-0275">Fatty acid biosynthesis</keyword>
<dbReference type="InterPro" id="IPR008278">
    <property type="entry name" value="4-PPantetheinyl_Trfase_dom"/>
</dbReference>
<dbReference type="Proteomes" id="UP000315400">
    <property type="component" value="Unassembled WGS sequence"/>
</dbReference>
<comment type="function">
    <text evidence="8">Transfers the 4'-phosphopantetheine moiety from coenzyme A to a Ser of acyl-carrier-protein.</text>
</comment>
<gene>
    <name evidence="8" type="primary">acpS</name>
    <name evidence="10" type="ORF">FKY71_02785</name>
</gene>
<evidence type="ECO:0000313" key="10">
    <source>
        <dbReference type="EMBL" id="TQF00594.1"/>
    </source>
</evidence>
<keyword evidence="1 8" id="KW-0444">Lipid biosynthesis</keyword>
<keyword evidence="8" id="KW-0963">Cytoplasm</keyword>
<evidence type="ECO:0000256" key="8">
    <source>
        <dbReference type="HAMAP-Rule" id="MF_00101"/>
    </source>
</evidence>
<proteinExistence type="inferred from homology"/>
<comment type="similarity">
    <text evidence="8">Belongs to the P-Pant transferase superfamily. AcpS family.</text>
</comment>
<evidence type="ECO:0000313" key="11">
    <source>
        <dbReference type="Proteomes" id="UP000315400"/>
    </source>
</evidence>
<dbReference type="EMBL" id="VIFK01000009">
    <property type="protein sequence ID" value="TQF00594.1"/>
    <property type="molecule type" value="Genomic_DNA"/>
</dbReference>
<dbReference type="GO" id="GO:0000287">
    <property type="term" value="F:magnesium ion binding"/>
    <property type="evidence" value="ECO:0007669"/>
    <property type="project" value="UniProtKB-UniRule"/>
</dbReference>
<dbReference type="NCBIfam" id="TIGR00556">
    <property type="entry name" value="pantethn_trn"/>
    <property type="match status" value="1"/>
</dbReference>
<comment type="catalytic activity">
    <reaction evidence="8">
        <text>apo-[ACP] + CoA = holo-[ACP] + adenosine 3',5'-bisphosphate + H(+)</text>
        <dbReference type="Rhea" id="RHEA:12068"/>
        <dbReference type="Rhea" id="RHEA-COMP:9685"/>
        <dbReference type="Rhea" id="RHEA-COMP:9690"/>
        <dbReference type="ChEBI" id="CHEBI:15378"/>
        <dbReference type="ChEBI" id="CHEBI:29999"/>
        <dbReference type="ChEBI" id="CHEBI:57287"/>
        <dbReference type="ChEBI" id="CHEBI:58343"/>
        <dbReference type="ChEBI" id="CHEBI:64479"/>
        <dbReference type="EC" id="2.7.8.7"/>
    </reaction>
</comment>
<feature type="binding site" evidence="8">
    <location>
        <position position="9"/>
    </location>
    <ligand>
        <name>Mg(2+)</name>
        <dbReference type="ChEBI" id="CHEBI:18420"/>
    </ligand>
</feature>
<name>A0A540VWW1_9GAMM</name>
<dbReference type="GO" id="GO:0008897">
    <property type="term" value="F:holo-[acyl-carrier-protein] synthase activity"/>
    <property type="evidence" value="ECO:0007669"/>
    <property type="project" value="UniProtKB-UniRule"/>
</dbReference>
<evidence type="ECO:0000256" key="3">
    <source>
        <dbReference type="ARBA" id="ARBA00022723"/>
    </source>
</evidence>
<evidence type="ECO:0000256" key="1">
    <source>
        <dbReference type="ARBA" id="ARBA00022516"/>
    </source>
</evidence>
<evidence type="ECO:0000256" key="5">
    <source>
        <dbReference type="ARBA" id="ARBA00022842"/>
    </source>
</evidence>
<keyword evidence="6 8" id="KW-0443">Lipid metabolism</keyword>
<dbReference type="SUPFAM" id="SSF56214">
    <property type="entry name" value="4'-phosphopantetheinyl transferase"/>
    <property type="match status" value="1"/>
</dbReference>
<accession>A0A540VWW1</accession>
<dbReference type="Gene3D" id="3.90.470.20">
    <property type="entry name" value="4'-phosphopantetheinyl transferase domain"/>
    <property type="match status" value="1"/>
</dbReference>
<evidence type="ECO:0000256" key="6">
    <source>
        <dbReference type="ARBA" id="ARBA00023098"/>
    </source>
</evidence>
<comment type="caution">
    <text evidence="10">The sequence shown here is derived from an EMBL/GenBank/DDBJ whole genome shotgun (WGS) entry which is preliminary data.</text>
</comment>
<dbReference type="Pfam" id="PF01648">
    <property type="entry name" value="ACPS"/>
    <property type="match status" value="1"/>
</dbReference>
<dbReference type="InterPro" id="IPR004568">
    <property type="entry name" value="Ppantetheine-prot_Trfase_dom"/>
</dbReference>
<dbReference type="GO" id="GO:0006633">
    <property type="term" value="P:fatty acid biosynthetic process"/>
    <property type="evidence" value="ECO:0007669"/>
    <property type="project" value="UniProtKB-UniRule"/>
</dbReference>
<keyword evidence="2 8" id="KW-0808">Transferase</keyword>
<dbReference type="InterPro" id="IPR037143">
    <property type="entry name" value="4-PPantetheinyl_Trfase_dom_sf"/>
</dbReference>
<protein>
    <recommendedName>
        <fullName evidence="8">Holo-[acyl-carrier-protein] synthase</fullName>
        <shortName evidence="8">Holo-ACP synthase</shortName>
        <ecNumber evidence="8">2.7.8.7</ecNumber>
    </recommendedName>
    <alternativeName>
        <fullName evidence="8">4'-phosphopantetheinyl transferase AcpS</fullName>
    </alternativeName>
</protein>
<reference evidence="10 11" key="1">
    <citation type="submission" date="2019-06" db="EMBL/GenBank/DDBJ databases">
        <title>Metagenome assembled Genome of Spiribacter salinus SL48-SHIP from the microbial mat of Salt Lake 48 (Novosibirsk region, Russia).</title>
        <authorList>
            <person name="Shipova A."/>
            <person name="Rozanov A.S."/>
            <person name="Bryanskaya A.V."/>
            <person name="Peltek S.E."/>
        </authorList>
    </citation>
    <scope>NUCLEOTIDE SEQUENCE [LARGE SCALE GENOMIC DNA]</scope>
    <source>
        <strain evidence="10">SL48-SHIP-2</strain>
    </source>
</reference>
<dbReference type="HAMAP" id="MF_00101">
    <property type="entry name" value="AcpS"/>
    <property type="match status" value="1"/>
</dbReference>
<feature type="binding site" evidence="8">
    <location>
        <position position="58"/>
    </location>
    <ligand>
        <name>Mg(2+)</name>
        <dbReference type="ChEBI" id="CHEBI:18420"/>
    </ligand>
</feature>